<dbReference type="PROSITE" id="PS50977">
    <property type="entry name" value="HTH_TETR_2"/>
    <property type="match status" value="1"/>
</dbReference>
<dbReference type="SUPFAM" id="SSF46689">
    <property type="entry name" value="Homeodomain-like"/>
    <property type="match status" value="1"/>
</dbReference>
<organism evidence="5">
    <name type="scientific">freshwater metagenome</name>
    <dbReference type="NCBI Taxonomy" id="449393"/>
    <lineage>
        <taxon>unclassified sequences</taxon>
        <taxon>metagenomes</taxon>
        <taxon>ecological metagenomes</taxon>
    </lineage>
</organism>
<dbReference type="PANTHER" id="PTHR47506:SF1">
    <property type="entry name" value="HTH-TYPE TRANSCRIPTIONAL REGULATOR YJDC"/>
    <property type="match status" value="1"/>
</dbReference>
<proteinExistence type="predicted"/>
<gene>
    <name evidence="5" type="ORF">UFOPK2214_00485</name>
</gene>
<name>A0A6J6KIP6_9ZZZZ</name>
<dbReference type="Gene3D" id="1.10.357.10">
    <property type="entry name" value="Tetracycline Repressor, domain 2"/>
    <property type="match status" value="1"/>
</dbReference>
<evidence type="ECO:0000313" key="5">
    <source>
        <dbReference type="EMBL" id="CAB4649531.1"/>
    </source>
</evidence>
<accession>A0A6J6KIP6</accession>
<keyword evidence="3" id="KW-0804">Transcription</keyword>
<dbReference type="GO" id="GO:0003677">
    <property type="term" value="F:DNA binding"/>
    <property type="evidence" value="ECO:0007669"/>
    <property type="project" value="UniProtKB-KW"/>
</dbReference>
<dbReference type="Pfam" id="PF00440">
    <property type="entry name" value="TetR_N"/>
    <property type="match status" value="1"/>
</dbReference>
<dbReference type="EMBL" id="CAEZWJ010000010">
    <property type="protein sequence ID" value="CAB4649531.1"/>
    <property type="molecule type" value="Genomic_DNA"/>
</dbReference>
<dbReference type="InterPro" id="IPR036271">
    <property type="entry name" value="Tet_transcr_reg_TetR-rel_C_sf"/>
</dbReference>
<evidence type="ECO:0000256" key="2">
    <source>
        <dbReference type="ARBA" id="ARBA00023125"/>
    </source>
</evidence>
<sequence length="211" mass="23345">MSEKVGQTRKNANGLSTVETLIRYGVEELQRNGSINFNLENVLRESGVARGSLYHHFGSRHGLISHCEAHLLKQTLKSENELIRVLIESGKDGEELFAMLSSIILSLGSDAMTDQRGRRIRTLAAAVEDPALREMLAESQTKGSEFLAESYELAKQKGFINPIVDTKTVAYLTQAMFLGRVLVDITDDAELSNAVNEAIVLVLKTLMNPQR</sequence>
<evidence type="ECO:0000256" key="1">
    <source>
        <dbReference type="ARBA" id="ARBA00023015"/>
    </source>
</evidence>
<feature type="domain" description="HTH tetR-type" evidence="4">
    <location>
        <begin position="15"/>
        <end position="75"/>
    </location>
</feature>
<evidence type="ECO:0000259" key="4">
    <source>
        <dbReference type="PROSITE" id="PS50977"/>
    </source>
</evidence>
<evidence type="ECO:0000256" key="3">
    <source>
        <dbReference type="ARBA" id="ARBA00023163"/>
    </source>
</evidence>
<dbReference type="SUPFAM" id="SSF48498">
    <property type="entry name" value="Tetracyclin repressor-like, C-terminal domain"/>
    <property type="match status" value="1"/>
</dbReference>
<keyword evidence="2" id="KW-0238">DNA-binding</keyword>
<dbReference type="InterPro" id="IPR009057">
    <property type="entry name" value="Homeodomain-like_sf"/>
</dbReference>
<dbReference type="AlphaFoldDB" id="A0A6J6KIP6"/>
<dbReference type="PANTHER" id="PTHR47506">
    <property type="entry name" value="TRANSCRIPTIONAL REGULATORY PROTEIN"/>
    <property type="match status" value="1"/>
</dbReference>
<dbReference type="InterPro" id="IPR001647">
    <property type="entry name" value="HTH_TetR"/>
</dbReference>
<reference evidence="5" key="1">
    <citation type="submission" date="2020-05" db="EMBL/GenBank/DDBJ databases">
        <authorList>
            <person name="Chiriac C."/>
            <person name="Salcher M."/>
            <person name="Ghai R."/>
            <person name="Kavagutti S V."/>
        </authorList>
    </citation>
    <scope>NUCLEOTIDE SEQUENCE</scope>
</reference>
<keyword evidence="1" id="KW-0805">Transcription regulation</keyword>
<protein>
    <submittedName>
        <fullName evidence="5">Unannotated protein</fullName>
    </submittedName>
</protein>